<keyword evidence="5 9" id="KW-0472">Membrane</keyword>
<gene>
    <name evidence="9" type="primary">fluC</name>
    <name evidence="9" type="synonym">crcB</name>
    <name evidence="10" type="ORF">RN98_07640</name>
</gene>
<dbReference type="HAMAP" id="MF_00454">
    <property type="entry name" value="FluC"/>
    <property type="match status" value="1"/>
</dbReference>
<comment type="activity regulation">
    <text evidence="9">Na(+) is not transported, but it plays an essential structural role and its presence is essential for fluoride channel function.</text>
</comment>
<evidence type="ECO:0000313" key="10">
    <source>
        <dbReference type="EMBL" id="ALF18048.1"/>
    </source>
</evidence>
<keyword evidence="9" id="KW-0915">Sodium</keyword>
<dbReference type="GO" id="GO:0005886">
    <property type="term" value="C:plasma membrane"/>
    <property type="evidence" value="ECO:0007669"/>
    <property type="project" value="UniProtKB-SubCell"/>
</dbReference>
<evidence type="ECO:0000256" key="8">
    <source>
        <dbReference type="ARBA" id="ARBA00035585"/>
    </source>
</evidence>
<evidence type="ECO:0000256" key="6">
    <source>
        <dbReference type="ARBA" id="ARBA00023303"/>
    </source>
</evidence>
<comment type="subcellular location">
    <subcellularLocation>
        <location evidence="1 9">Cell membrane</location>
        <topology evidence="1 9">Multi-pass membrane protein</topology>
    </subcellularLocation>
</comment>
<feature type="transmembrane region" description="Helical" evidence="9">
    <location>
        <begin position="6"/>
        <end position="24"/>
    </location>
</feature>
<accession>A0A0M4RFL8</accession>
<dbReference type="InterPro" id="IPR003691">
    <property type="entry name" value="FluC"/>
</dbReference>
<evidence type="ECO:0000256" key="3">
    <source>
        <dbReference type="ARBA" id="ARBA00022692"/>
    </source>
</evidence>
<feature type="transmembrane region" description="Helical" evidence="9">
    <location>
        <begin position="60"/>
        <end position="79"/>
    </location>
</feature>
<evidence type="ECO:0000256" key="7">
    <source>
        <dbReference type="ARBA" id="ARBA00035120"/>
    </source>
</evidence>
<dbReference type="GO" id="GO:0140114">
    <property type="term" value="P:cellular detoxification of fluoride"/>
    <property type="evidence" value="ECO:0007669"/>
    <property type="project" value="UniProtKB-UniRule"/>
</dbReference>
<dbReference type="GO" id="GO:0046872">
    <property type="term" value="F:metal ion binding"/>
    <property type="evidence" value="ECO:0007669"/>
    <property type="project" value="UniProtKB-KW"/>
</dbReference>
<feature type="transmembrane region" description="Helical" evidence="9">
    <location>
        <begin position="91"/>
        <end position="115"/>
    </location>
</feature>
<protein>
    <recommendedName>
        <fullName evidence="9">Fluoride-specific ion channel FluC</fullName>
    </recommendedName>
</protein>
<feature type="binding site" evidence="9">
    <location>
        <position position="69"/>
    </location>
    <ligand>
        <name>Na(+)</name>
        <dbReference type="ChEBI" id="CHEBI:29101"/>
        <note>structural</note>
    </ligand>
</feature>
<sequence length="118" mass="13243">MLEFLYVGLGGGLGAILRYSFYFLPIPYNKTIFINILGAIIIGFISYFTKNIKILDHRLVLFLTTGLCGGFTTFSTFSLETVQLIEKNQFILVSLYSLGSIVLSIIGIYIGYYLAKLF</sequence>
<reference evidence="10 11" key="1">
    <citation type="submission" date="2015-09" db="EMBL/GenBank/DDBJ databases">
        <authorList>
            <person name="Jackson K.R."/>
            <person name="Lunt B.L."/>
            <person name="Fisher J.N.B."/>
            <person name="Gardner A.V."/>
            <person name="Bailey M.E."/>
            <person name="Deus L.M."/>
            <person name="Earl A.S."/>
            <person name="Gibby P.D."/>
            <person name="Hartmann K.A."/>
            <person name="Liu J.E."/>
            <person name="Manci A.M."/>
            <person name="Nielsen D.A."/>
            <person name="Solomon M.B."/>
            <person name="Breakwell D.P."/>
            <person name="Burnett S.H."/>
            <person name="Grose J.H."/>
        </authorList>
    </citation>
    <scope>NUCLEOTIDE SEQUENCE [LARGE SCALE GENOMIC DNA]</scope>
    <source>
        <strain evidence="10 11">KCOM 1279</strain>
    </source>
</reference>
<comment type="function">
    <text evidence="9">Fluoride-specific ion channel. Important for reducing fluoride concentration in the cell, thus reducing its toxicity.</text>
</comment>
<dbReference type="PANTHER" id="PTHR28259:SF1">
    <property type="entry name" value="FLUORIDE EXPORT PROTEIN 1-RELATED"/>
    <property type="match status" value="1"/>
</dbReference>
<dbReference type="RefSeq" id="WP_060676360.1">
    <property type="nucleotide sequence ID" value="NZ_CP012713.1"/>
</dbReference>
<evidence type="ECO:0000256" key="4">
    <source>
        <dbReference type="ARBA" id="ARBA00022989"/>
    </source>
</evidence>
<proteinExistence type="inferred from homology"/>
<evidence type="ECO:0000256" key="1">
    <source>
        <dbReference type="ARBA" id="ARBA00004651"/>
    </source>
</evidence>
<dbReference type="PANTHER" id="PTHR28259">
    <property type="entry name" value="FLUORIDE EXPORT PROTEIN 1-RELATED"/>
    <property type="match status" value="1"/>
</dbReference>
<evidence type="ECO:0000256" key="9">
    <source>
        <dbReference type="HAMAP-Rule" id="MF_00454"/>
    </source>
</evidence>
<dbReference type="Proteomes" id="UP000063147">
    <property type="component" value="Chromosome"/>
</dbReference>
<dbReference type="GO" id="GO:0062054">
    <property type="term" value="F:fluoride channel activity"/>
    <property type="evidence" value="ECO:0007669"/>
    <property type="project" value="UniProtKB-UniRule"/>
</dbReference>
<evidence type="ECO:0000256" key="2">
    <source>
        <dbReference type="ARBA" id="ARBA00022475"/>
    </source>
</evidence>
<feature type="binding site" evidence="9">
    <location>
        <position position="72"/>
    </location>
    <ligand>
        <name>Na(+)</name>
        <dbReference type="ChEBI" id="CHEBI:29101"/>
        <note>structural</note>
    </ligand>
</feature>
<dbReference type="PATRIC" id="fig|76859.3.peg.1541"/>
<feature type="transmembrane region" description="Helical" evidence="9">
    <location>
        <begin position="31"/>
        <end position="48"/>
    </location>
</feature>
<keyword evidence="3 9" id="KW-0812">Transmembrane</keyword>
<dbReference type="NCBIfam" id="TIGR00494">
    <property type="entry name" value="crcB"/>
    <property type="match status" value="1"/>
</dbReference>
<dbReference type="AlphaFoldDB" id="A0A0M4RFL8"/>
<dbReference type="Pfam" id="PF02537">
    <property type="entry name" value="CRCB"/>
    <property type="match status" value="1"/>
</dbReference>
<dbReference type="EMBL" id="CP012713">
    <property type="protein sequence ID" value="ALF18048.1"/>
    <property type="molecule type" value="Genomic_DNA"/>
</dbReference>
<keyword evidence="6 9" id="KW-0407">Ion channel</keyword>
<name>A0A0M4RFL8_9FUSO</name>
<dbReference type="OrthoDB" id="90603at2"/>
<organism evidence="10">
    <name type="scientific">Fusobacterium animalis</name>
    <dbReference type="NCBI Taxonomy" id="76859"/>
    <lineage>
        <taxon>Bacteria</taxon>
        <taxon>Fusobacteriati</taxon>
        <taxon>Fusobacteriota</taxon>
        <taxon>Fusobacteriia</taxon>
        <taxon>Fusobacteriales</taxon>
        <taxon>Fusobacteriaceae</taxon>
        <taxon>Fusobacterium</taxon>
    </lineage>
</organism>
<keyword evidence="9" id="KW-0813">Transport</keyword>
<comment type="catalytic activity">
    <reaction evidence="8">
        <text>fluoride(in) = fluoride(out)</text>
        <dbReference type="Rhea" id="RHEA:76159"/>
        <dbReference type="ChEBI" id="CHEBI:17051"/>
    </reaction>
    <physiologicalReaction direction="left-to-right" evidence="8">
        <dbReference type="Rhea" id="RHEA:76160"/>
    </physiologicalReaction>
</comment>
<evidence type="ECO:0000256" key="5">
    <source>
        <dbReference type="ARBA" id="ARBA00023136"/>
    </source>
</evidence>
<keyword evidence="4 9" id="KW-1133">Transmembrane helix</keyword>
<keyword evidence="9" id="KW-0479">Metal-binding</keyword>
<comment type="similarity">
    <text evidence="7 9">Belongs to the fluoride channel Fluc/FEX (TC 1.A.43) family.</text>
</comment>
<keyword evidence="9" id="KW-0406">Ion transport</keyword>
<evidence type="ECO:0000313" key="11">
    <source>
        <dbReference type="Proteomes" id="UP000063147"/>
    </source>
</evidence>
<keyword evidence="2 9" id="KW-1003">Cell membrane</keyword>